<evidence type="ECO:0000313" key="2">
    <source>
        <dbReference type="EMBL" id="KUJ24199.1"/>
    </source>
</evidence>
<reference evidence="2 3" key="1">
    <citation type="submission" date="2015-10" db="EMBL/GenBank/DDBJ databases">
        <title>Full genome of DAOMC 229536 Phialocephala scopiformis, a fungal endophyte of spruce producing the potent anti-insectan compound rugulosin.</title>
        <authorList>
            <consortium name="DOE Joint Genome Institute"/>
            <person name="Walker A.K."/>
            <person name="Frasz S.L."/>
            <person name="Seifert K.A."/>
            <person name="Miller J.D."/>
            <person name="Mondo S.J."/>
            <person name="Labutti K."/>
            <person name="Lipzen A."/>
            <person name="Dockter R."/>
            <person name="Kennedy M."/>
            <person name="Grigoriev I.V."/>
            <person name="Spatafora J.W."/>
        </authorList>
    </citation>
    <scope>NUCLEOTIDE SEQUENCE [LARGE SCALE GENOMIC DNA]</scope>
    <source>
        <strain evidence="2 3">CBS 120377</strain>
    </source>
</reference>
<dbReference type="Proteomes" id="UP000070700">
    <property type="component" value="Unassembled WGS sequence"/>
</dbReference>
<dbReference type="OrthoDB" id="8249012at2759"/>
<dbReference type="PRINTS" id="PR00929">
    <property type="entry name" value="ATHOOK"/>
</dbReference>
<keyword evidence="3" id="KW-1185">Reference proteome</keyword>
<feature type="compositionally biased region" description="Acidic residues" evidence="1">
    <location>
        <begin position="290"/>
        <end position="299"/>
    </location>
</feature>
<accession>A0A194XW06</accession>
<evidence type="ECO:0000313" key="3">
    <source>
        <dbReference type="Proteomes" id="UP000070700"/>
    </source>
</evidence>
<dbReference type="InParanoid" id="A0A194XW06"/>
<dbReference type="GO" id="GO:0003677">
    <property type="term" value="F:DNA binding"/>
    <property type="evidence" value="ECO:0007669"/>
    <property type="project" value="InterPro"/>
</dbReference>
<feature type="region of interest" description="Disordered" evidence="1">
    <location>
        <begin position="195"/>
        <end position="325"/>
    </location>
</feature>
<proteinExistence type="predicted"/>
<organism evidence="2 3">
    <name type="scientific">Mollisia scopiformis</name>
    <name type="common">Conifer needle endophyte fungus</name>
    <name type="synonym">Phialocephala scopiformis</name>
    <dbReference type="NCBI Taxonomy" id="149040"/>
    <lineage>
        <taxon>Eukaryota</taxon>
        <taxon>Fungi</taxon>
        <taxon>Dikarya</taxon>
        <taxon>Ascomycota</taxon>
        <taxon>Pezizomycotina</taxon>
        <taxon>Leotiomycetes</taxon>
        <taxon>Helotiales</taxon>
        <taxon>Mollisiaceae</taxon>
        <taxon>Mollisia</taxon>
    </lineage>
</organism>
<dbReference type="KEGG" id="psco:LY89DRAFT_571761"/>
<dbReference type="STRING" id="149040.A0A194XW06"/>
<evidence type="ECO:0000256" key="1">
    <source>
        <dbReference type="SAM" id="MobiDB-lite"/>
    </source>
</evidence>
<dbReference type="GeneID" id="28818336"/>
<gene>
    <name evidence="2" type="ORF">LY89DRAFT_571761</name>
</gene>
<feature type="compositionally biased region" description="Basic and acidic residues" evidence="1">
    <location>
        <begin position="202"/>
        <end position="212"/>
    </location>
</feature>
<dbReference type="RefSeq" id="XP_018078554.1">
    <property type="nucleotide sequence ID" value="XM_018208610.1"/>
</dbReference>
<dbReference type="Pfam" id="PF02178">
    <property type="entry name" value="AT_hook"/>
    <property type="match status" value="3"/>
</dbReference>
<feature type="compositionally biased region" description="Low complexity" evidence="1">
    <location>
        <begin position="230"/>
        <end position="245"/>
    </location>
</feature>
<dbReference type="PANTHER" id="PTHR21521:SF0">
    <property type="entry name" value="AMUN, ISOFORM A"/>
    <property type="match status" value="1"/>
</dbReference>
<dbReference type="InterPro" id="IPR017956">
    <property type="entry name" value="AT_hook_DNA-bd_motif"/>
</dbReference>
<name>A0A194XW06_MOLSC</name>
<dbReference type="EMBL" id="KQ947404">
    <property type="protein sequence ID" value="KUJ24199.1"/>
    <property type="molecule type" value="Genomic_DNA"/>
</dbReference>
<protein>
    <submittedName>
        <fullName evidence="2">Uncharacterized protein</fullName>
    </submittedName>
</protein>
<dbReference type="PANTHER" id="PTHR21521">
    <property type="entry name" value="AMUN, ISOFORM A"/>
    <property type="match status" value="1"/>
</dbReference>
<dbReference type="SMART" id="SM00384">
    <property type="entry name" value="AT_hook"/>
    <property type="match status" value="3"/>
</dbReference>
<sequence length="325" mass="35523">MASSITAAVFKDALSRYGTVLKGMVKTPAKEGQTSLEELDKFRYQYAPMNFSMNAGKTLDSEALQKLAEWKVRHGKFRPALQKHIASNNDEGIASATTEAFEHYASNKDNIAGTIEKLTVLKGVGPATATLILSVHDPQNVIFFSDELYRWLVKDGEDVSLKYTTKEFEEVFSKAKAFMSRIKCTPTELEKAAFTLIQENEPEPKPKKEPSGRGRGRPPLADSEKKPKKVTVPGRGRGRPAGTTKAKTEDGVAPKAKKEKKVAAVPAANGETKNRGRPAKKVESKPESESGAEEGEEEEAKTPASKKRKSTATPASDRKTKKTKA</sequence>
<dbReference type="AlphaFoldDB" id="A0A194XW06"/>